<organism evidence="1 2">
    <name type="scientific">Artomyces pyxidatus</name>
    <dbReference type="NCBI Taxonomy" id="48021"/>
    <lineage>
        <taxon>Eukaryota</taxon>
        <taxon>Fungi</taxon>
        <taxon>Dikarya</taxon>
        <taxon>Basidiomycota</taxon>
        <taxon>Agaricomycotina</taxon>
        <taxon>Agaricomycetes</taxon>
        <taxon>Russulales</taxon>
        <taxon>Auriscalpiaceae</taxon>
        <taxon>Artomyces</taxon>
    </lineage>
</organism>
<comment type="caution">
    <text evidence="1">The sequence shown here is derived from an EMBL/GenBank/DDBJ whole genome shotgun (WGS) entry which is preliminary data.</text>
</comment>
<protein>
    <submittedName>
        <fullName evidence="1">Uncharacterized protein</fullName>
    </submittedName>
</protein>
<name>A0ACB8SQJ5_9AGAM</name>
<sequence length="180" mass="20840">MSTAPKDQDTALFFPATLPSRAQQRSHTSSEDHLTIVQAWNTGDGWRWRIMVKPWRFIIAGKDHDYFARWAAAQGRDTDGEKDFLVRDIERAFFLIHPDFWMRQSSVYVINFREFFNADGLGLWPLVTIHEVFNARDEGYSGDGWWDDNSDEENETAEEGQDSEQEQGGLFGFWGVVPDL</sequence>
<reference evidence="1" key="2">
    <citation type="journal article" date="2022" name="New Phytol.">
        <title>Evolutionary transition to the ectomycorrhizal habit in the genomes of a hyperdiverse lineage of mushroom-forming fungi.</title>
        <authorList>
            <person name="Looney B."/>
            <person name="Miyauchi S."/>
            <person name="Morin E."/>
            <person name="Drula E."/>
            <person name="Courty P.E."/>
            <person name="Kohler A."/>
            <person name="Kuo A."/>
            <person name="LaButti K."/>
            <person name="Pangilinan J."/>
            <person name="Lipzen A."/>
            <person name="Riley R."/>
            <person name="Andreopoulos W."/>
            <person name="He G."/>
            <person name="Johnson J."/>
            <person name="Nolan M."/>
            <person name="Tritt A."/>
            <person name="Barry K.W."/>
            <person name="Grigoriev I.V."/>
            <person name="Nagy L.G."/>
            <person name="Hibbett D."/>
            <person name="Henrissat B."/>
            <person name="Matheny P.B."/>
            <person name="Labbe J."/>
            <person name="Martin F.M."/>
        </authorList>
    </citation>
    <scope>NUCLEOTIDE SEQUENCE</scope>
    <source>
        <strain evidence="1">HHB10654</strain>
    </source>
</reference>
<gene>
    <name evidence="1" type="ORF">BV25DRAFT_1919443</name>
</gene>
<reference evidence="1" key="1">
    <citation type="submission" date="2021-03" db="EMBL/GenBank/DDBJ databases">
        <authorList>
            <consortium name="DOE Joint Genome Institute"/>
            <person name="Ahrendt S."/>
            <person name="Looney B.P."/>
            <person name="Miyauchi S."/>
            <person name="Morin E."/>
            <person name="Drula E."/>
            <person name="Courty P.E."/>
            <person name="Chicoki N."/>
            <person name="Fauchery L."/>
            <person name="Kohler A."/>
            <person name="Kuo A."/>
            <person name="Labutti K."/>
            <person name="Pangilinan J."/>
            <person name="Lipzen A."/>
            <person name="Riley R."/>
            <person name="Andreopoulos W."/>
            <person name="He G."/>
            <person name="Johnson J."/>
            <person name="Barry K.W."/>
            <person name="Grigoriev I.V."/>
            <person name="Nagy L."/>
            <person name="Hibbett D."/>
            <person name="Henrissat B."/>
            <person name="Matheny P.B."/>
            <person name="Labbe J."/>
            <person name="Martin F."/>
        </authorList>
    </citation>
    <scope>NUCLEOTIDE SEQUENCE</scope>
    <source>
        <strain evidence="1">HHB10654</strain>
    </source>
</reference>
<evidence type="ECO:0000313" key="2">
    <source>
        <dbReference type="Proteomes" id="UP000814140"/>
    </source>
</evidence>
<evidence type="ECO:0000313" key="1">
    <source>
        <dbReference type="EMBL" id="KAI0058230.1"/>
    </source>
</evidence>
<keyword evidence="2" id="KW-1185">Reference proteome</keyword>
<dbReference type="EMBL" id="MU277237">
    <property type="protein sequence ID" value="KAI0058230.1"/>
    <property type="molecule type" value="Genomic_DNA"/>
</dbReference>
<proteinExistence type="predicted"/>
<accession>A0ACB8SQJ5</accession>
<dbReference type="Proteomes" id="UP000814140">
    <property type="component" value="Unassembled WGS sequence"/>
</dbReference>